<evidence type="ECO:0000256" key="1">
    <source>
        <dbReference type="SAM" id="SignalP"/>
    </source>
</evidence>
<evidence type="ECO:0000313" key="3">
    <source>
        <dbReference type="Proteomes" id="UP000604825"/>
    </source>
</evidence>
<gene>
    <name evidence="2" type="ORF">NCGR_LOCUS29149</name>
</gene>
<dbReference type="EMBL" id="CAJGYO010000007">
    <property type="protein sequence ID" value="CAD6244452.1"/>
    <property type="molecule type" value="Genomic_DNA"/>
</dbReference>
<accession>A0A811PJZ2</accession>
<dbReference type="AlphaFoldDB" id="A0A811PJZ2"/>
<name>A0A811PJZ2_9POAL</name>
<reference evidence="2" key="1">
    <citation type="submission" date="2020-10" db="EMBL/GenBank/DDBJ databases">
        <authorList>
            <person name="Han B."/>
            <person name="Lu T."/>
            <person name="Zhao Q."/>
            <person name="Huang X."/>
            <person name="Zhao Y."/>
        </authorList>
    </citation>
    <scope>NUCLEOTIDE SEQUENCE</scope>
</reference>
<comment type="caution">
    <text evidence="2">The sequence shown here is derived from an EMBL/GenBank/DDBJ whole genome shotgun (WGS) entry which is preliminary data.</text>
</comment>
<proteinExistence type="predicted"/>
<feature type="chain" id="PRO_5032275441" evidence="1">
    <location>
        <begin position="21"/>
        <end position="237"/>
    </location>
</feature>
<evidence type="ECO:0000313" key="2">
    <source>
        <dbReference type="EMBL" id="CAD6244452.1"/>
    </source>
</evidence>
<feature type="signal peptide" evidence="1">
    <location>
        <begin position="1"/>
        <end position="20"/>
    </location>
</feature>
<dbReference type="Proteomes" id="UP000604825">
    <property type="component" value="Unassembled WGS sequence"/>
</dbReference>
<dbReference type="OrthoDB" id="678986at2759"/>
<protein>
    <submittedName>
        <fullName evidence="2">Uncharacterized protein</fullName>
    </submittedName>
</protein>
<keyword evidence="3" id="KW-1185">Reference proteome</keyword>
<organism evidence="2 3">
    <name type="scientific">Miscanthus lutarioriparius</name>
    <dbReference type="NCBI Taxonomy" id="422564"/>
    <lineage>
        <taxon>Eukaryota</taxon>
        <taxon>Viridiplantae</taxon>
        <taxon>Streptophyta</taxon>
        <taxon>Embryophyta</taxon>
        <taxon>Tracheophyta</taxon>
        <taxon>Spermatophyta</taxon>
        <taxon>Magnoliopsida</taxon>
        <taxon>Liliopsida</taxon>
        <taxon>Poales</taxon>
        <taxon>Poaceae</taxon>
        <taxon>PACMAD clade</taxon>
        <taxon>Panicoideae</taxon>
        <taxon>Andropogonodae</taxon>
        <taxon>Andropogoneae</taxon>
        <taxon>Saccharinae</taxon>
        <taxon>Miscanthus</taxon>
    </lineage>
</organism>
<keyword evidence="1" id="KW-0732">Signal</keyword>
<sequence>MAKILLLIVLVATIITAVEATPSPVPPEQSSAEVDKKINEVNLTLKKVFDDVIASVPPAKKKEAIDATSKHLHIAERTLAKAKAGGEEKVATVALKYELSAKIVMEAPPAMKLERMEELFNAMAAPNHKDCLTNVNDKPFCETVSKLQKAFKEVRAAVAQGKKEETIDDVFLINQEFAPTIRAINKAYADGDDKEIAAVLATYNKCADAILAAPPAEKFRVMQESIAAASSASSGKA</sequence>